<dbReference type="AlphaFoldDB" id="A0A9X1NLQ1"/>
<evidence type="ECO:0000313" key="3">
    <source>
        <dbReference type="Proteomes" id="UP001138997"/>
    </source>
</evidence>
<feature type="region of interest" description="Disordered" evidence="1">
    <location>
        <begin position="134"/>
        <end position="158"/>
    </location>
</feature>
<gene>
    <name evidence="2" type="ORF">LR394_40975</name>
</gene>
<organism evidence="2 3">
    <name type="scientific">Kineosporia babensis</name>
    <dbReference type="NCBI Taxonomy" id="499548"/>
    <lineage>
        <taxon>Bacteria</taxon>
        <taxon>Bacillati</taxon>
        <taxon>Actinomycetota</taxon>
        <taxon>Actinomycetes</taxon>
        <taxon>Kineosporiales</taxon>
        <taxon>Kineosporiaceae</taxon>
        <taxon>Kineosporia</taxon>
    </lineage>
</organism>
<evidence type="ECO:0000256" key="1">
    <source>
        <dbReference type="SAM" id="MobiDB-lite"/>
    </source>
</evidence>
<sequence length="158" mass="17592">MVTRTVTSTATRTVTPDPEDPRFFIPRLDDDEPDSAFSDVFEALRGETPNCAKALIELDEDWRQYGSPQGVVLSQAAIYACEGDRGKAAETLNYVEAKYGLLFSGGASTLLSCDVYRALARYLESYDPSCGWTAETGTEWEESEEANREDPRLKFPDQ</sequence>
<feature type="compositionally biased region" description="Low complexity" evidence="1">
    <location>
        <begin position="1"/>
        <end position="15"/>
    </location>
</feature>
<protein>
    <submittedName>
        <fullName evidence="2">Uncharacterized protein</fullName>
    </submittedName>
</protein>
<keyword evidence="3" id="KW-1185">Reference proteome</keyword>
<dbReference type="RefSeq" id="WP_231450131.1">
    <property type="nucleotide sequence ID" value="NZ_JAJOMB010000066.1"/>
</dbReference>
<comment type="caution">
    <text evidence="2">The sequence shown here is derived from an EMBL/GenBank/DDBJ whole genome shotgun (WGS) entry which is preliminary data.</text>
</comment>
<feature type="compositionally biased region" description="Basic and acidic residues" evidence="1">
    <location>
        <begin position="145"/>
        <end position="158"/>
    </location>
</feature>
<dbReference type="EMBL" id="JAJOMB010000066">
    <property type="protein sequence ID" value="MCD5317282.1"/>
    <property type="molecule type" value="Genomic_DNA"/>
</dbReference>
<feature type="region of interest" description="Disordered" evidence="1">
    <location>
        <begin position="1"/>
        <end position="20"/>
    </location>
</feature>
<name>A0A9X1NLQ1_9ACTN</name>
<proteinExistence type="predicted"/>
<evidence type="ECO:0000313" key="2">
    <source>
        <dbReference type="EMBL" id="MCD5317282.1"/>
    </source>
</evidence>
<accession>A0A9X1NLQ1</accession>
<dbReference type="Proteomes" id="UP001138997">
    <property type="component" value="Unassembled WGS sequence"/>
</dbReference>
<reference evidence="2" key="1">
    <citation type="submission" date="2021-11" db="EMBL/GenBank/DDBJ databases">
        <title>Streptomyces corallinus and Kineosporia corallina sp. nov., two new coral-derived marine actinobacteria.</title>
        <authorList>
            <person name="Buangrab K."/>
            <person name="Sutthacheep M."/>
            <person name="Yeemin T."/>
            <person name="Harunari E."/>
            <person name="Igarashi Y."/>
            <person name="Sripreechasak P."/>
            <person name="Kanchanasin P."/>
            <person name="Tanasupawat S."/>
            <person name="Phongsopitanun W."/>
        </authorList>
    </citation>
    <scope>NUCLEOTIDE SEQUENCE</scope>
    <source>
        <strain evidence="2">JCM 31032</strain>
    </source>
</reference>